<dbReference type="SUPFAM" id="SSF102405">
    <property type="entry name" value="MCP/YpsA-like"/>
    <property type="match status" value="1"/>
</dbReference>
<dbReference type="RefSeq" id="WP_116495696.1">
    <property type="nucleotide sequence ID" value="NZ_QENZ01000003.1"/>
</dbReference>
<name>A0A7L4USY8_BALHA</name>
<evidence type="ECO:0000313" key="2">
    <source>
        <dbReference type="Proteomes" id="UP000251835"/>
    </source>
</evidence>
<dbReference type="EMBL" id="QENZ01000003">
    <property type="protein sequence ID" value="PVX52144.1"/>
    <property type="molecule type" value="Genomic_DNA"/>
</dbReference>
<dbReference type="AlphaFoldDB" id="A0A7L4USY8"/>
<dbReference type="GO" id="GO:0005829">
    <property type="term" value="C:cytosol"/>
    <property type="evidence" value="ECO:0007669"/>
    <property type="project" value="TreeGrafter"/>
</dbReference>
<evidence type="ECO:0000313" key="1">
    <source>
        <dbReference type="EMBL" id="PVX52144.1"/>
    </source>
</evidence>
<accession>A0A7L4USY8</accession>
<organism evidence="1 2">
    <name type="scientific">Balneicella halophila</name>
    <dbReference type="NCBI Taxonomy" id="1537566"/>
    <lineage>
        <taxon>Bacteria</taxon>
        <taxon>Pseudomonadati</taxon>
        <taxon>Bacteroidota</taxon>
        <taxon>Bacteroidia</taxon>
        <taxon>Bacteroidales</taxon>
        <taxon>Balneicellaceae</taxon>
        <taxon>Balneicella</taxon>
    </lineage>
</organism>
<reference evidence="1 2" key="1">
    <citation type="submission" date="2018-05" db="EMBL/GenBank/DDBJ databases">
        <title>Genomic Encyclopedia of Type Strains, Phase IV (KMG-IV): sequencing the most valuable type-strain genomes for metagenomic binning, comparative biology and taxonomic classification.</title>
        <authorList>
            <person name="Goeker M."/>
        </authorList>
    </citation>
    <scope>NUCLEOTIDE SEQUENCE [LARGE SCALE GENOMIC DNA]</scope>
    <source>
        <strain evidence="1 2">DSM 28579</strain>
    </source>
</reference>
<comment type="caution">
    <text evidence="1">The sequence shown here is derived from an EMBL/GenBank/DDBJ whole genome shotgun (WGS) entry which is preliminary data.</text>
</comment>
<dbReference type="Proteomes" id="UP000251835">
    <property type="component" value="Unassembled WGS sequence"/>
</dbReference>
<dbReference type="OrthoDB" id="9801098at2"/>
<dbReference type="PANTHER" id="PTHR43393:SF3">
    <property type="entry name" value="LYSINE DECARBOXYLASE-LIKE PROTEIN"/>
    <property type="match status" value="1"/>
</dbReference>
<dbReference type="InterPro" id="IPR052341">
    <property type="entry name" value="LOG_family_nucleotidases"/>
</dbReference>
<dbReference type="PANTHER" id="PTHR43393">
    <property type="entry name" value="CYTOKININ RIBOSIDE 5'-MONOPHOSPHATE PHOSPHORIBOHYDROLASE"/>
    <property type="match status" value="1"/>
</dbReference>
<dbReference type="Gene3D" id="3.40.50.450">
    <property type="match status" value="1"/>
</dbReference>
<protein>
    <submittedName>
        <fullName evidence="1">Putative Rossmann-fold nucleotide-binding protein</fullName>
    </submittedName>
</protein>
<gene>
    <name evidence="1" type="ORF">C7377_0444</name>
</gene>
<keyword evidence="2" id="KW-1185">Reference proteome</keyword>
<sequence>MNIEVENAGQFVTIAKEHNPIKGLAFQAIDLRDYEDIIFNKEFKNCVFLGCDLSTKAQNKLIQSGNMFFPKMDLPFQVYRNKLYNHSDLYNGFSFTKPESYASTNDFLIYKYYESKGKGEPENIQDSLAQRLHDHAITDALYDYLSLWDSRRIVAIMGGHSLPRDAEDYRKIVLISKALAEKGHLMISGGGPGGMEATHLGAWMAYKDEKAVDEAIEILSKAPLYNDKLWLSAAFEVMQAYPMQTIVESVGIPTWFYGHEPPTPFATHIAKYFANSVREEGLLAIAKGGVIFAPGSAGTVQEIFQEAAQNHYETFGNVSPMVFLNKKYWEEEKPVYPLVKKLADGYKYSELLGIADKPSEIVKTICNFTGK</sequence>
<proteinExistence type="predicted"/>